<proteinExistence type="inferred from homology"/>
<dbReference type="GO" id="GO:0005654">
    <property type="term" value="C:nucleoplasm"/>
    <property type="evidence" value="ECO:0007669"/>
    <property type="project" value="UniProtKB-SubCell"/>
</dbReference>
<evidence type="ECO:0000256" key="3">
    <source>
        <dbReference type="ARBA" id="ARBA00022574"/>
    </source>
</evidence>
<dbReference type="HOGENOM" id="CLU_000288_57_0_1"/>
<dbReference type="InterPro" id="IPR001680">
    <property type="entry name" value="WD40_rpt"/>
</dbReference>
<dbReference type="Pfam" id="PF08154">
    <property type="entry name" value="NLE"/>
    <property type="match status" value="1"/>
</dbReference>
<keyword evidence="3 7" id="KW-0853">WD repeat</keyword>
<feature type="repeat" description="WD" evidence="7">
    <location>
        <begin position="193"/>
        <end position="234"/>
    </location>
</feature>
<dbReference type="InterPro" id="IPR020472">
    <property type="entry name" value="WD40_PAC1"/>
</dbReference>
<dbReference type="HAMAP" id="MF_03029">
    <property type="entry name" value="WDR12"/>
    <property type="match status" value="1"/>
</dbReference>
<keyword evidence="10" id="KW-1185">Reference proteome</keyword>
<dbReference type="InterPro" id="IPR012972">
    <property type="entry name" value="NLE"/>
</dbReference>
<dbReference type="STRING" id="1382522.W6MMS3"/>
<organism evidence="9 10">
    <name type="scientific">Kuraishia capsulata CBS 1993</name>
    <dbReference type="NCBI Taxonomy" id="1382522"/>
    <lineage>
        <taxon>Eukaryota</taxon>
        <taxon>Fungi</taxon>
        <taxon>Dikarya</taxon>
        <taxon>Ascomycota</taxon>
        <taxon>Saccharomycotina</taxon>
        <taxon>Pichiomycetes</taxon>
        <taxon>Pichiales</taxon>
        <taxon>Pichiaceae</taxon>
        <taxon>Kuraishia</taxon>
    </lineage>
</organism>
<evidence type="ECO:0000313" key="10">
    <source>
        <dbReference type="Proteomes" id="UP000019384"/>
    </source>
</evidence>
<dbReference type="Gene3D" id="2.130.10.10">
    <property type="entry name" value="YVTN repeat-like/Quinoprotein amine dehydrogenase"/>
    <property type="match status" value="1"/>
</dbReference>
<dbReference type="InterPro" id="IPR019775">
    <property type="entry name" value="WD40_repeat_CS"/>
</dbReference>
<dbReference type="GO" id="GO:0000463">
    <property type="term" value="P:maturation of LSU-rRNA from tricistronic rRNA transcript (SSU-rRNA, 5.8S rRNA, LSU-rRNA)"/>
    <property type="evidence" value="ECO:0007669"/>
    <property type="project" value="UniProtKB-UniRule"/>
</dbReference>
<dbReference type="GO" id="GO:0043021">
    <property type="term" value="F:ribonucleoprotein complex binding"/>
    <property type="evidence" value="ECO:0007669"/>
    <property type="project" value="UniProtKB-UniRule"/>
</dbReference>
<keyword evidence="4" id="KW-0677">Repeat</keyword>
<dbReference type="SMART" id="SM00320">
    <property type="entry name" value="WD40"/>
    <property type="match status" value="7"/>
</dbReference>
<comment type="subunit">
    <text evidence="6">Component of the NOP7 complex, composed of ERB1, NOP7 and YTM1. Within the NOP7 complex ERB1 appears to interact directly with NOP7 and YTM1. The NOP7 complex also associates with the 66S pre-ribosome.</text>
</comment>
<dbReference type="CDD" id="cd00200">
    <property type="entry name" value="WD40"/>
    <property type="match status" value="1"/>
</dbReference>
<reference evidence="9" key="2">
    <citation type="submission" date="2014-02" db="EMBL/GenBank/DDBJ databases">
        <title>Complete DNA sequence of /Kuraishia capsulata/ illustrates novel genomic features among budding yeasts (/Saccharomycotina/).</title>
        <authorList>
            <person name="Morales L."/>
            <person name="Noel B."/>
            <person name="Porcel B."/>
            <person name="Marcet-Houben M."/>
            <person name="Hullo M-F."/>
            <person name="Sacerdot C."/>
            <person name="Tekaia F."/>
            <person name="Leh-Louis V."/>
            <person name="Despons L."/>
            <person name="Khanna V."/>
            <person name="Aury J-M."/>
            <person name="Barbe V."/>
            <person name="Couloux A."/>
            <person name="Labadie K."/>
            <person name="Pelletier E."/>
            <person name="Souciet J-L."/>
            <person name="Boekhout T."/>
            <person name="Gabaldon T."/>
            <person name="Wincker P."/>
            <person name="Dujon B."/>
        </authorList>
    </citation>
    <scope>NUCLEOTIDE SEQUENCE</scope>
    <source>
        <strain evidence="9">CBS 1993</strain>
    </source>
</reference>
<feature type="repeat" description="WD" evidence="7">
    <location>
        <begin position="140"/>
        <end position="172"/>
    </location>
</feature>
<dbReference type="GO" id="GO:0030687">
    <property type="term" value="C:preribosome, large subunit precursor"/>
    <property type="evidence" value="ECO:0007669"/>
    <property type="project" value="UniProtKB-UniRule"/>
</dbReference>
<feature type="repeat" description="WD" evidence="7">
    <location>
        <begin position="358"/>
        <end position="400"/>
    </location>
</feature>
<dbReference type="AlphaFoldDB" id="W6MMS3"/>
<dbReference type="PRINTS" id="PR00320">
    <property type="entry name" value="GPROTEINBRPT"/>
</dbReference>
<sequence length="443" mass="48216">MSGGAKQVKISFFTREEDEALHVSGNPLYVPVSLKRFGLSEIVNHLIDKDSERPTPFEFLINGTLLKTSLEDYLVENGLSNEAFLNLEYARAILPPSFLGSFSNEDWVSSVHARDSRIVSGAYDGIVRIYNSAGKVETQMVGHSAPVKSVRFVTPTRVVSSGNDHHVRLWKIGAEGSEIEDDVTRNGNTLAILQGHKAPVVSLAVHESSSKILSAGYDNTVGLWSTNVKEMQTVQAEDLTSVSTATKKRAKLALKDGTIKRKAPLALLDSHSGPVEGVIFDASDSTVGYSVSQDHTIKTWDLVTSRCVDTRVTSYSLLSVVQLPKVSLLACGSSARHINLHDPRVGDTSSQNVVQSQLIGHSNFVVSLAASPENDYMLVSASHDGTCKVWDVRANKSMYTIFRENSEKSKNKVFGVDWDKQIGIVSGGDDKKLQINQGLGVSQ</sequence>
<evidence type="ECO:0000256" key="6">
    <source>
        <dbReference type="HAMAP-Rule" id="MF_03029"/>
    </source>
</evidence>
<dbReference type="Pfam" id="PF00400">
    <property type="entry name" value="WD40"/>
    <property type="match status" value="5"/>
</dbReference>
<evidence type="ECO:0000259" key="8">
    <source>
        <dbReference type="Pfam" id="PF08154"/>
    </source>
</evidence>
<evidence type="ECO:0000256" key="4">
    <source>
        <dbReference type="ARBA" id="ARBA00022737"/>
    </source>
</evidence>
<comment type="subcellular location">
    <subcellularLocation>
        <location evidence="6">Nucleus</location>
        <location evidence="6">Nucleolus</location>
    </subcellularLocation>
    <subcellularLocation>
        <location evidence="6">Nucleus</location>
        <location evidence="6">Nucleoplasm</location>
    </subcellularLocation>
</comment>
<evidence type="ECO:0000313" key="9">
    <source>
        <dbReference type="EMBL" id="CDK27914.1"/>
    </source>
</evidence>
<dbReference type="FunFam" id="2.130.10.10:FF:000706">
    <property type="entry name" value="Ribosome biogenesis protein YTM1"/>
    <property type="match status" value="1"/>
</dbReference>
<dbReference type="EMBL" id="HG793128">
    <property type="protein sequence ID" value="CDK27914.1"/>
    <property type="molecule type" value="Genomic_DNA"/>
</dbReference>
<evidence type="ECO:0000256" key="7">
    <source>
        <dbReference type="PROSITE-ProRule" id="PRU00221"/>
    </source>
</evidence>
<dbReference type="InterPro" id="IPR015943">
    <property type="entry name" value="WD40/YVTN_repeat-like_dom_sf"/>
</dbReference>
<accession>W6MMS3</accession>
<dbReference type="InterPro" id="IPR036322">
    <property type="entry name" value="WD40_repeat_dom_sf"/>
</dbReference>
<comment type="similarity">
    <text evidence="6">Belongs to the WD repeat WDR12/YTM1 family.</text>
</comment>
<evidence type="ECO:0000256" key="1">
    <source>
        <dbReference type="ARBA" id="ARBA00022517"/>
    </source>
</evidence>
<dbReference type="GO" id="GO:0000466">
    <property type="term" value="P:maturation of 5.8S rRNA from tricistronic rRNA transcript (SSU-rRNA, 5.8S rRNA, LSU-rRNA)"/>
    <property type="evidence" value="ECO:0007669"/>
    <property type="project" value="UniProtKB-UniRule"/>
</dbReference>
<dbReference type="PANTHER" id="PTHR19855:SF11">
    <property type="entry name" value="RIBOSOME BIOGENESIS PROTEIN WDR12"/>
    <property type="match status" value="1"/>
</dbReference>
<dbReference type="OrthoDB" id="10251381at2759"/>
<dbReference type="PROSITE" id="PS50082">
    <property type="entry name" value="WD_REPEATS_2"/>
    <property type="match status" value="4"/>
</dbReference>
<keyword evidence="5 6" id="KW-0539">Nucleus</keyword>
<dbReference type="GO" id="GO:0051276">
    <property type="term" value="P:chromosome organization"/>
    <property type="evidence" value="ECO:0007669"/>
    <property type="project" value="EnsemblFungi"/>
</dbReference>
<dbReference type="GO" id="GO:0070545">
    <property type="term" value="C:PeBoW complex"/>
    <property type="evidence" value="ECO:0007669"/>
    <property type="project" value="EnsemblFungi"/>
</dbReference>
<evidence type="ECO:0000256" key="5">
    <source>
        <dbReference type="ARBA" id="ARBA00023242"/>
    </source>
</evidence>
<feature type="repeat" description="WD" evidence="7">
    <location>
        <begin position="268"/>
        <end position="310"/>
    </location>
</feature>
<dbReference type="GO" id="GO:0110136">
    <property type="term" value="P:protein-RNA complex remodeling"/>
    <property type="evidence" value="ECO:0007669"/>
    <property type="project" value="EnsemblFungi"/>
</dbReference>
<comment type="function">
    <text evidence="6">Component of the NOP7 complex, which is required for maturation of the 25S and 5.8S ribosomal RNAs and formation of the 60S ribosome.</text>
</comment>
<dbReference type="PROSITE" id="PS50294">
    <property type="entry name" value="WD_REPEATS_REGION"/>
    <property type="match status" value="3"/>
</dbReference>
<gene>
    <name evidence="6" type="primary">YTM1</name>
    <name evidence="9" type="ORF">KUCA_T00003894001</name>
</gene>
<evidence type="ECO:0000256" key="2">
    <source>
        <dbReference type="ARBA" id="ARBA00022552"/>
    </source>
</evidence>
<dbReference type="PANTHER" id="PTHR19855">
    <property type="entry name" value="WD40 REPEAT PROTEIN 12, 37"/>
    <property type="match status" value="1"/>
</dbReference>
<protein>
    <recommendedName>
        <fullName evidence="6">Ribosome biogenesis protein YTM1</fullName>
    </recommendedName>
</protein>
<dbReference type="PROSITE" id="PS00678">
    <property type="entry name" value="WD_REPEATS_1"/>
    <property type="match status" value="1"/>
</dbReference>
<dbReference type="InterPro" id="IPR028599">
    <property type="entry name" value="WDR12/Ytm1"/>
</dbReference>
<reference evidence="9" key="1">
    <citation type="submission" date="2013-12" db="EMBL/GenBank/DDBJ databases">
        <authorList>
            <person name="Genoscope - CEA"/>
        </authorList>
    </citation>
    <scope>NUCLEOTIDE SEQUENCE</scope>
    <source>
        <strain evidence="9">CBS 1993</strain>
    </source>
</reference>
<dbReference type="Proteomes" id="UP000019384">
    <property type="component" value="Unassembled WGS sequence"/>
</dbReference>
<name>W6MMS3_9ASCO</name>
<feature type="domain" description="NLE" evidence="8">
    <location>
        <begin position="8"/>
        <end position="74"/>
    </location>
</feature>
<dbReference type="SUPFAM" id="SSF50978">
    <property type="entry name" value="WD40 repeat-like"/>
    <property type="match status" value="1"/>
</dbReference>
<keyword evidence="2 6" id="KW-0698">rRNA processing</keyword>
<keyword evidence="1 6" id="KW-0690">Ribosome biogenesis</keyword>